<proteinExistence type="predicted"/>
<protein>
    <submittedName>
        <fullName evidence="1">(wild Malaysian banana) hypothetical protein</fullName>
    </submittedName>
</protein>
<dbReference type="AlphaFoldDB" id="A0A8D7BIQ4"/>
<reference evidence="1" key="1">
    <citation type="submission" date="2021-03" db="EMBL/GenBank/DDBJ databases">
        <authorList>
            <consortium name="Genoscope - CEA"/>
            <person name="William W."/>
        </authorList>
    </citation>
    <scope>NUCLEOTIDE SEQUENCE</scope>
    <source>
        <strain evidence="1">Doubled-haploid Pahang</strain>
    </source>
</reference>
<name>A0A8D7BIQ4_MUSAM</name>
<evidence type="ECO:0000313" key="1">
    <source>
        <dbReference type="EMBL" id="CAG1865365.1"/>
    </source>
</evidence>
<dbReference type="EMBL" id="HG996475">
    <property type="protein sequence ID" value="CAG1865365.1"/>
    <property type="molecule type" value="Genomic_DNA"/>
</dbReference>
<accession>A0A8D7BIQ4</accession>
<gene>
    <name evidence="1" type="ORF">GSMUA_02630.1</name>
</gene>
<sequence>MLWPRVGTAWSNLESARSSMWLLRGKKDGGARSGRGARLGGYDRIFDGVLRWRSVALNLARILHNRSISGGGSRPDPSDG</sequence>
<organism evidence="1">
    <name type="scientific">Musa acuminata subsp. malaccensis</name>
    <name type="common">Wild banana</name>
    <name type="synonym">Musa malaccensis</name>
    <dbReference type="NCBI Taxonomy" id="214687"/>
    <lineage>
        <taxon>Eukaryota</taxon>
        <taxon>Viridiplantae</taxon>
        <taxon>Streptophyta</taxon>
        <taxon>Embryophyta</taxon>
        <taxon>Tracheophyta</taxon>
        <taxon>Spermatophyta</taxon>
        <taxon>Magnoliopsida</taxon>
        <taxon>Liliopsida</taxon>
        <taxon>Zingiberales</taxon>
        <taxon>Musaceae</taxon>
        <taxon>Musa</taxon>
    </lineage>
</organism>